<evidence type="ECO:0000256" key="1">
    <source>
        <dbReference type="SAM" id="SignalP"/>
    </source>
</evidence>
<gene>
    <name evidence="2" type="ORF">COW36_24515</name>
</gene>
<dbReference type="AlphaFoldDB" id="A0A2M7FXW0"/>
<evidence type="ECO:0008006" key="4">
    <source>
        <dbReference type="Google" id="ProtNLM"/>
    </source>
</evidence>
<evidence type="ECO:0000313" key="3">
    <source>
        <dbReference type="Proteomes" id="UP000231019"/>
    </source>
</evidence>
<feature type="signal peptide" evidence="1">
    <location>
        <begin position="1"/>
        <end position="19"/>
    </location>
</feature>
<dbReference type="EMBL" id="PFFQ01000066">
    <property type="protein sequence ID" value="PIW13833.1"/>
    <property type="molecule type" value="Genomic_DNA"/>
</dbReference>
<organism evidence="2 3">
    <name type="scientific">bacterium (Candidatus Blackallbacteria) CG17_big_fil_post_rev_8_21_14_2_50_48_46</name>
    <dbReference type="NCBI Taxonomy" id="2014261"/>
    <lineage>
        <taxon>Bacteria</taxon>
        <taxon>Candidatus Blackallbacteria</taxon>
    </lineage>
</organism>
<comment type="caution">
    <text evidence="2">The sequence shown here is derived from an EMBL/GenBank/DDBJ whole genome shotgun (WGS) entry which is preliminary data.</text>
</comment>
<evidence type="ECO:0000313" key="2">
    <source>
        <dbReference type="EMBL" id="PIW13833.1"/>
    </source>
</evidence>
<reference evidence="2 3" key="1">
    <citation type="submission" date="2017-09" db="EMBL/GenBank/DDBJ databases">
        <title>Depth-based differentiation of microbial function through sediment-hosted aquifers and enrichment of novel symbionts in the deep terrestrial subsurface.</title>
        <authorList>
            <person name="Probst A.J."/>
            <person name="Ladd B."/>
            <person name="Jarett J.K."/>
            <person name="Geller-Mcgrath D.E."/>
            <person name="Sieber C.M."/>
            <person name="Emerson J.B."/>
            <person name="Anantharaman K."/>
            <person name="Thomas B.C."/>
            <person name="Malmstrom R."/>
            <person name="Stieglmeier M."/>
            <person name="Klingl A."/>
            <person name="Woyke T."/>
            <person name="Ryan C.M."/>
            <person name="Banfield J.F."/>
        </authorList>
    </citation>
    <scope>NUCLEOTIDE SEQUENCE [LARGE SCALE GENOMIC DNA]</scope>
    <source>
        <strain evidence="2">CG17_big_fil_post_rev_8_21_14_2_50_48_46</strain>
    </source>
</reference>
<name>A0A2M7FXW0_9BACT</name>
<sequence length="104" mass="10777">MYKTFLAASLFFLAACSPAANQTGNPITDAAIDAIVVEANKSCVEETTKTSGAEMATKICGCVSTEVGKELKKDPSAATDKTKLNNLMPGVTATCIKQIQGSNS</sequence>
<keyword evidence="1" id="KW-0732">Signal</keyword>
<accession>A0A2M7FXW0</accession>
<dbReference type="Proteomes" id="UP000231019">
    <property type="component" value="Unassembled WGS sequence"/>
</dbReference>
<dbReference type="PROSITE" id="PS51257">
    <property type="entry name" value="PROKAR_LIPOPROTEIN"/>
    <property type="match status" value="1"/>
</dbReference>
<protein>
    <recommendedName>
        <fullName evidence="4">Lipoprotein</fullName>
    </recommendedName>
</protein>
<feature type="chain" id="PRO_5014908724" description="Lipoprotein" evidence="1">
    <location>
        <begin position="20"/>
        <end position="104"/>
    </location>
</feature>
<proteinExistence type="predicted"/>